<name>A0A914QI33_9BILA</name>
<dbReference type="Proteomes" id="UP000887578">
    <property type="component" value="Unplaced"/>
</dbReference>
<protein>
    <submittedName>
        <fullName evidence="3">DUF4440 domain-containing protein</fullName>
    </submittedName>
</protein>
<dbReference type="SUPFAM" id="SSF54427">
    <property type="entry name" value="NTF2-like"/>
    <property type="match status" value="1"/>
</dbReference>
<accession>A0A914QI33</accession>
<evidence type="ECO:0000259" key="1">
    <source>
        <dbReference type="Pfam" id="PF14534"/>
    </source>
</evidence>
<dbReference type="InterPro" id="IPR032710">
    <property type="entry name" value="NTF2-like_dom_sf"/>
</dbReference>
<organism evidence="2 3">
    <name type="scientific">Panagrolaimus davidi</name>
    <dbReference type="NCBI Taxonomy" id="227884"/>
    <lineage>
        <taxon>Eukaryota</taxon>
        <taxon>Metazoa</taxon>
        <taxon>Ecdysozoa</taxon>
        <taxon>Nematoda</taxon>
        <taxon>Chromadorea</taxon>
        <taxon>Rhabditida</taxon>
        <taxon>Tylenchina</taxon>
        <taxon>Panagrolaimomorpha</taxon>
        <taxon>Panagrolaimoidea</taxon>
        <taxon>Panagrolaimidae</taxon>
        <taxon>Panagrolaimus</taxon>
    </lineage>
</organism>
<dbReference type="WBParaSite" id="PDA_v2.g3229.t1">
    <property type="protein sequence ID" value="PDA_v2.g3229.t1"/>
    <property type="gene ID" value="PDA_v2.g3229"/>
</dbReference>
<keyword evidence="2" id="KW-1185">Reference proteome</keyword>
<sequence>MLKFAKTFTVNLQSIPKHNIQRMMASSKADADKVSKELHNQFTKYCKESDAKGLTSLYHPDAVLVKKGKWVAYGHDEILKKNQEIVKLSFSDFEVKEKPAVATSDGEFVHYGGAFEHKSDSSKNGWYAQIFKRGEDGKYLIYHDIFHM</sequence>
<dbReference type="AlphaFoldDB" id="A0A914QI33"/>
<proteinExistence type="predicted"/>
<dbReference type="Gene3D" id="3.10.450.50">
    <property type="match status" value="1"/>
</dbReference>
<feature type="domain" description="DUF4440" evidence="1">
    <location>
        <begin position="37"/>
        <end position="141"/>
    </location>
</feature>
<reference evidence="3" key="1">
    <citation type="submission" date="2022-11" db="UniProtKB">
        <authorList>
            <consortium name="WormBaseParasite"/>
        </authorList>
    </citation>
    <scope>IDENTIFICATION</scope>
</reference>
<dbReference type="Pfam" id="PF14534">
    <property type="entry name" value="DUF4440"/>
    <property type="match status" value="1"/>
</dbReference>
<dbReference type="InterPro" id="IPR027843">
    <property type="entry name" value="DUF4440"/>
</dbReference>
<evidence type="ECO:0000313" key="2">
    <source>
        <dbReference type="Proteomes" id="UP000887578"/>
    </source>
</evidence>
<evidence type="ECO:0000313" key="3">
    <source>
        <dbReference type="WBParaSite" id="PDA_v2.g3229.t1"/>
    </source>
</evidence>